<evidence type="ECO:0000313" key="7">
    <source>
        <dbReference type="EMBL" id="RSD14251.1"/>
    </source>
</evidence>
<name>A0A3R9FKW0_9PSEU</name>
<evidence type="ECO:0000256" key="2">
    <source>
        <dbReference type="ARBA" id="ARBA00023015"/>
    </source>
</evidence>
<evidence type="ECO:0000259" key="5">
    <source>
        <dbReference type="Pfam" id="PF04542"/>
    </source>
</evidence>
<dbReference type="SUPFAM" id="SSF88659">
    <property type="entry name" value="Sigma3 and sigma4 domains of RNA polymerase sigma factors"/>
    <property type="match status" value="1"/>
</dbReference>
<dbReference type="InterPro" id="IPR039425">
    <property type="entry name" value="RNA_pol_sigma-70-like"/>
</dbReference>
<dbReference type="Gene3D" id="1.10.1740.10">
    <property type="match status" value="1"/>
</dbReference>
<accession>A0A3R9FKW0</accession>
<reference evidence="7 8" key="1">
    <citation type="submission" date="2018-12" db="EMBL/GenBank/DDBJ databases">
        <title>Amycolatopsis eburnea sp. nov. actinomycete associate with arbuscular mycorrhiza fungal spore.</title>
        <authorList>
            <person name="Lumyong S."/>
            <person name="Chaiya L."/>
        </authorList>
    </citation>
    <scope>NUCLEOTIDE SEQUENCE [LARGE SCALE GENOMIC DNA]</scope>
    <source>
        <strain evidence="7 8">GLM-1</strain>
    </source>
</reference>
<dbReference type="GO" id="GO:0003677">
    <property type="term" value="F:DNA binding"/>
    <property type="evidence" value="ECO:0007669"/>
    <property type="project" value="InterPro"/>
</dbReference>
<dbReference type="Gene3D" id="1.10.10.10">
    <property type="entry name" value="Winged helix-like DNA-binding domain superfamily/Winged helix DNA-binding domain"/>
    <property type="match status" value="1"/>
</dbReference>
<dbReference type="InterPro" id="IPR013325">
    <property type="entry name" value="RNA_pol_sigma_r2"/>
</dbReference>
<sequence length="185" mass="20332">MRHLPLDSADEEHLVRRTAKGDRAAFEELYRRTSPWLAVRLRRRCADDQIVAEVMQETYLAVWRAAGSFAGAVTGGSAVGWVWTIAARRLVDAFRRRAHHAQPPPEIAFDCAPVAAAEDEALSVALGDEIGDALRDLAPELRAVLQAMVLDGLTVRETAVLLGLPEGTVKTRARRARIAMREALS</sequence>
<dbReference type="PANTHER" id="PTHR43133">
    <property type="entry name" value="RNA POLYMERASE ECF-TYPE SIGMA FACTO"/>
    <property type="match status" value="1"/>
</dbReference>
<dbReference type="InterPro" id="IPR013324">
    <property type="entry name" value="RNA_pol_sigma_r3/r4-like"/>
</dbReference>
<protein>
    <submittedName>
        <fullName evidence="7">RNA polymerase sigma factor</fullName>
    </submittedName>
</protein>
<dbReference type="OrthoDB" id="3698333at2"/>
<organism evidence="7 8">
    <name type="scientific">Amycolatopsis eburnea</name>
    <dbReference type="NCBI Taxonomy" id="2267691"/>
    <lineage>
        <taxon>Bacteria</taxon>
        <taxon>Bacillati</taxon>
        <taxon>Actinomycetota</taxon>
        <taxon>Actinomycetes</taxon>
        <taxon>Pseudonocardiales</taxon>
        <taxon>Pseudonocardiaceae</taxon>
        <taxon>Amycolatopsis</taxon>
    </lineage>
</organism>
<dbReference type="PANTHER" id="PTHR43133:SF46">
    <property type="entry name" value="RNA POLYMERASE SIGMA-70 FACTOR ECF SUBFAMILY"/>
    <property type="match status" value="1"/>
</dbReference>
<dbReference type="GO" id="GO:0016987">
    <property type="term" value="F:sigma factor activity"/>
    <property type="evidence" value="ECO:0007669"/>
    <property type="project" value="UniProtKB-KW"/>
</dbReference>
<gene>
    <name evidence="7" type="ORF">EIY87_26170</name>
</gene>
<dbReference type="NCBIfam" id="TIGR02937">
    <property type="entry name" value="sigma70-ECF"/>
    <property type="match status" value="1"/>
</dbReference>
<keyword evidence="2" id="KW-0805">Transcription regulation</keyword>
<evidence type="ECO:0000256" key="3">
    <source>
        <dbReference type="ARBA" id="ARBA00023082"/>
    </source>
</evidence>
<dbReference type="InterPro" id="IPR036388">
    <property type="entry name" value="WH-like_DNA-bd_sf"/>
</dbReference>
<dbReference type="RefSeq" id="WP_125313523.1">
    <property type="nucleotide sequence ID" value="NZ_RSEC01000058.1"/>
</dbReference>
<dbReference type="SUPFAM" id="SSF88946">
    <property type="entry name" value="Sigma2 domain of RNA polymerase sigma factors"/>
    <property type="match status" value="1"/>
</dbReference>
<evidence type="ECO:0000256" key="1">
    <source>
        <dbReference type="ARBA" id="ARBA00010641"/>
    </source>
</evidence>
<dbReference type="Pfam" id="PF04542">
    <property type="entry name" value="Sigma70_r2"/>
    <property type="match status" value="1"/>
</dbReference>
<dbReference type="InterPro" id="IPR014284">
    <property type="entry name" value="RNA_pol_sigma-70_dom"/>
</dbReference>
<comment type="similarity">
    <text evidence="1">Belongs to the sigma-70 factor family. ECF subfamily.</text>
</comment>
<dbReference type="Pfam" id="PF08281">
    <property type="entry name" value="Sigma70_r4_2"/>
    <property type="match status" value="1"/>
</dbReference>
<dbReference type="EMBL" id="RSEC01000058">
    <property type="protein sequence ID" value="RSD14251.1"/>
    <property type="molecule type" value="Genomic_DNA"/>
</dbReference>
<comment type="caution">
    <text evidence="7">The sequence shown here is derived from an EMBL/GenBank/DDBJ whole genome shotgun (WGS) entry which is preliminary data.</text>
</comment>
<keyword evidence="4" id="KW-0804">Transcription</keyword>
<proteinExistence type="inferred from homology"/>
<dbReference type="InterPro" id="IPR007627">
    <property type="entry name" value="RNA_pol_sigma70_r2"/>
</dbReference>
<dbReference type="GO" id="GO:0006352">
    <property type="term" value="P:DNA-templated transcription initiation"/>
    <property type="evidence" value="ECO:0007669"/>
    <property type="project" value="InterPro"/>
</dbReference>
<evidence type="ECO:0000256" key="4">
    <source>
        <dbReference type="ARBA" id="ARBA00023163"/>
    </source>
</evidence>
<dbReference type="AlphaFoldDB" id="A0A3R9FKW0"/>
<feature type="domain" description="RNA polymerase sigma factor 70 region 4 type 2" evidence="6">
    <location>
        <begin position="129"/>
        <end position="179"/>
    </location>
</feature>
<dbReference type="Proteomes" id="UP000267081">
    <property type="component" value="Unassembled WGS sequence"/>
</dbReference>
<keyword evidence="3" id="KW-0731">Sigma factor</keyword>
<evidence type="ECO:0000259" key="6">
    <source>
        <dbReference type="Pfam" id="PF08281"/>
    </source>
</evidence>
<evidence type="ECO:0000313" key="8">
    <source>
        <dbReference type="Proteomes" id="UP000267081"/>
    </source>
</evidence>
<keyword evidence="8" id="KW-1185">Reference proteome</keyword>
<dbReference type="InterPro" id="IPR013249">
    <property type="entry name" value="RNA_pol_sigma70_r4_t2"/>
</dbReference>
<feature type="domain" description="RNA polymerase sigma-70 region 2" evidence="5">
    <location>
        <begin position="29"/>
        <end position="98"/>
    </location>
</feature>